<sequence length="358" mass="41330">MSSPIPSLMSPSEEPLVIQGNIFGKKSTFTVGPNGLIPGEMCKDHVNIPYDDLEICGKYIGSGSFGHVVVARHRVTSKKYALKMIYQDSDQLEFSQRMEWAEFAAIYLCNHESLIRVHECYYRNLCFYMLLDYCNCGSLRDIFKIVQAEHLTERILFVIVEKVLIGLDYLQKKHIIHRDIKPENILVSYDKEEKKASIKIGDFGLCGHKKIEAGSTFFKTVNGTFVYRSPERLLEKSYNYNCDIWSLGVMAVELITGRHPLVETDISGENLSKLYEIPQKIINAATSHKSGKNNEKVLSSEFIDFVTRCCEYEQENRPFARDMLEHAWIKKFKDRDNDRIFSEWLTVFFIRKKAKGDV</sequence>
<dbReference type="InterPro" id="IPR017441">
    <property type="entry name" value="Protein_kinase_ATP_BS"/>
</dbReference>
<evidence type="ECO:0000256" key="8">
    <source>
        <dbReference type="ARBA" id="ARBA00049299"/>
    </source>
</evidence>
<evidence type="ECO:0000259" key="12">
    <source>
        <dbReference type="PROSITE" id="PS50011"/>
    </source>
</evidence>
<dbReference type="GeneID" id="68101325"/>
<dbReference type="GO" id="GO:0005524">
    <property type="term" value="F:ATP binding"/>
    <property type="evidence" value="ECO:0007669"/>
    <property type="project" value="UniProtKB-UniRule"/>
</dbReference>
<comment type="similarity">
    <text evidence="5">Belongs to the protein kinase superfamily. STE Ser/Thr protein kinase family. MAP kinase kinase subfamily.</text>
</comment>
<name>A0AA88KH37_NAELO</name>
<dbReference type="InterPro" id="IPR000719">
    <property type="entry name" value="Prot_kinase_dom"/>
</dbReference>
<evidence type="ECO:0000256" key="6">
    <source>
        <dbReference type="ARBA" id="ARBA00038999"/>
    </source>
</evidence>
<comment type="catalytic activity">
    <reaction evidence="8">
        <text>L-threonyl-[protein] + ATP = O-phospho-L-threonyl-[protein] + ADP + H(+)</text>
        <dbReference type="Rhea" id="RHEA:46608"/>
        <dbReference type="Rhea" id="RHEA-COMP:11060"/>
        <dbReference type="Rhea" id="RHEA-COMP:11605"/>
        <dbReference type="ChEBI" id="CHEBI:15378"/>
        <dbReference type="ChEBI" id="CHEBI:30013"/>
        <dbReference type="ChEBI" id="CHEBI:30616"/>
        <dbReference type="ChEBI" id="CHEBI:61977"/>
        <dbReference type="ChEBI" id="CHEBI:456216"/>
        <dbReference type="EC" id="2.7.12.2"/>
    </reaction>
</comment>
<dbReference type="Pfam" id="PF00069">
    <property type="entry name" value="Pkinase"/>
    <property type="match status" value="1"/>
</dbReference>
<proteinExistence type="inferred from homology"/>
<keyword evidence="11" id="KW-0723">Serine/threonine-protein kinase</keyword>
<dbReference type="SUPFAM" id="SSF56112">
    <property type="entry name" value="Protein kinase-like (PK-like)"/>
    <property type="match status" value="1"/>
</dbReference>
<organism evidence="13 14">
    <name type="scientific">Naegleria lovaniensis</name>
    <name type="common">Amoeba</name>
    <dbReference type="NCBI Taxonomy" id="51637"/>
    <lineage>
        <taxon>Eukaryota</taxon>
        <taxon>Discoba</taxon>
        <taxon>Heterolobosea</taxon>
        <taxon>Tetramitia</taxon>
        <taxon>Eutetramitia</taxon>
        <taxon>Vahlkampfiidae</taxon>
        <taxon>Naegleria</taxon>
    </lineage>
</organism>
<dbReference type="PROSITE" id="PS00107">
    <property type="entry name" value="PROTEIN_KINASE_ATP"/>
    <property type="match status" value="1"/>
</dbReference>
<dbReference type="InterPro" id="IPR011009">
    <property type="entry name" value="Kinase-like_dom_sf"/>
</dbReference>
<dbReference type="GO" id="GO:0004708">
    <property type="term" value="F:MAP kinase kinase activity"/>
    <property type="evidence" value="ECO:0007669"/>
    <property type="project" value="UniProtKB-EC"/>
</dbReference>
<dbReference type="GO" id="GO:0004674">
    <property type="term" value="F:protein serine/threonine kinase activity"/>
    <property type="evidence" value="ECO:0007669"/>
    <property type="project" value="UniProtKB-KW"/>
</dbReference>
<dbReference type="PROSITE" id="PS50011">
    <property type="entry name" value="PROTEIN_KINASE_DOM"/>
    <property type="match status" value="1"/>
</dbReference>
<evidence type="ECO:0000256" key="2">
    <source>
        <dbReference type="ARBA" id="ARBA00022741"/>
    </source>
</evidence>
<comment type="catalytic activity">
    <reaction evidence="7">
        <text>L-seryl-[protein] + ATP = O-phospho-L-seryl-[protein] + ADP + H(+)</text>
        <dbReference type="Rhea" id="RHEA:17989"/>
        <dbReference type="Rhea" id="RHEA-COMP:9863"/>
        <dbReference type="Rhea" id="RHEA-COMP:11604"/>
        <dbReference type="ChEBI" id="CHEBI:15378"/>
        <dbReference type="ChEBI" id="CHEBI:29999"/>
        <dbReference type="ChEBI" id="CHEBI:30616"/>
        <dbReference type="ChEBI" id="CHEBI:83421"/>
        <dbReference type="ChEBI" id="CHEBI:456216"/>
        <dbReference type="EC" id="2.7.12.2"/>
    </reaction>
</comment>
<evidence type="ECO:0000256" key="7">
    <source>
        <dbReference type="ARBA" id="ARBA00049014"/>
    </source>
</evidence>
<dbReference type="EC" id="2.7.12.2" evidence="6"/>
<protein>
    <recommendedName>
        <fullName evidence="6">mitogen-activated protein kinase kinase</fullName>
        <ecNumber evidence="6">2.7.12.2</ecNumber>
    </recommendedName>
</protein>
<keyword evidence="4 10" id="KW-0067">ATP-binding</keyword>
<dbReference type="PANTHER" id="PTHR48013:SF9">
    <property type="entry name" value="DUAL SPECIFICITY MITOGEN-ACTIVATED PROTEIN KINASE KINASE 5"/>
    <property type="match status" value="1"/>
</dbReference>
<evidence type="ECO:0000256" key="9">
    <source>
        <dbReference type="ARBA" id="ARBA00051693"/>
    </source>
</evidence>
<evidence type="ECO:0000256" key="5">
    <source>
        <dbReference type="ARBA" id="ARBA00038035"/>
    </source>
</evidence>
<accession>A0AA88KH37</accession>
<keyword evidence="1" id="KW-0808">Transferase</keyword>
<keyword evidence="3" id="KW-0418">Kinase</keyword>
<comment type="caution">
    <text evidence="13">The sequence shown here is derived from an EMBL/GenBank/DDBJ whole genome shotgun (WGS) entry which is preliminary data.</text>
</comment>
<comment type="catalytic activity">
    <reaction evidence="9">
        <text>L-tyrosyl-[protein] + ATP = O-phospho-L-tyrosyl-[protein] + ADP + H(+)</text>
        <dbReference type="Rhea" id="RHEA:10596"/>
        <dbReference type="Rhea" id="RHEA-COMP:10136"/>
        <dbReference type="Rhea" id="RHEA-COMP:20101"/>
        <dbReference type="ChEBI" id="CHEBI:15378"/>
        <dbReference type="ChEBI" id="CHEBI:30616"/>
        <dbReference type="ChEBI" id="CHEBI:46858"/>
        <dbReference type="ChEBI" id="CHEBI:61978"/>
        <dbReference type="ChEBI" id="CHEBI:456216"/>
        <dbReference type="EC" id="2.7.12.2"/>
    </reaction>
</comment>
<evidence type="ECO:0000313" key="14">
    <source>
        <dbReference type="Proteomes" id="UP000816034"/>
    </source>
</evidence>
<dbReference type="EMBL" id="PYSW02000036">
    <property type="protein sequence ID" value="KAG2377786.1"/>
    <property type="molecule type" value="Genomic_DNA"/>
</dbReference>
<dbReference type="RefSeq" id="XP_044545048.1">
    <property type="nucleotide sequence ID" value="XM_044698995.1"/>
</dbReference>
<dbReference type="PROSITE" id="PS00108">
    <property type="entry name" value="PROTEIN_KINASE_ST"/>
    <property type="match status" value="1"/>
</dbReference>
<evidence type="ECO:0000256" key="4">
    <source>
        <dbReference type="ARBA" id="ARBA00022840"/>
    </source>
</evidence>
<feature type="domain" description="Protein kinase" evidence="12">
    <location>
        <begin position="54"/>
        <end position="329"/>
    </location>
</feature>
<feature type="binding site" evidence="10">
    <location>
        <position position="83"/>
    </location>
    <ligand>
        <name>ATP</name>
        <dbReference type="ChEBI" id="CHEBI:30616"/>
    </ligand>
</feature>
<evidence type="ECO:0000256" key="11">
    <source>
        <dbReference type="RuleBase" id="RU000304"/>
    </source>
</evidence>
<dbReference type="AlphaFoldDB" id="A0AA88KH37"/>
<evidence type="ECO:0000256" key="1">
    <source>
        <dbReference type="ARBA" id="ARBA00022679"/>
    </source>
</evidence>
<dbReference type="InterPro" id="IPR008271">
    <property type="entry name" value="Ser/Thr_kinase_AS"/>
</dbReference>
<keyword evidence="2 10" id="KW-0547">Nucleotide-binding</keyword>
<evidence type="ECO:0000256" key="10">
    <source>
        <dbReference type="PROSITE-ProRule" id="PRU10141"/>
    </source>
</evidence>
<gene>
    <name evidence="13" type="ORF">C9374_008871</name>
</gene>
<evidence type="ECO:0000256" key="3">
    <source>
        <dbReference type="ARBA" id="ARBA00022777"/>
    </source>
</evidence>
<dbReference type="SMART" id="SM00220">
    <property type="entry name" value="S_TKc"/>
    <property type="match status" value="1"/>
</dbReference>
<dbReference type="Proteomes" id="UP000816034">
    <property type="component" value="Unassembled WGS sequence"/>
</dbReference>
<keyword evidence="14" id="KW-1185">Reference proteome</keyword>
<dbReference type="Gene3D" id="1.10.510.10">
    <property type="entry name" value="Transferase(Phosphotransferase) domain 1"/>
    <property type="match status" value="1"/>
</dbReference>
<dbReference type="PANTHER" id="PTHR48013">
    <property type="entry name" value="DUAL SPECIFICITY MITOGEN-ACTIVATED PROTEIN KINASE KINASE 5-RELATED"/>
    <property type="match status" value="1"/>
</dbReference>
<evidence type="ECO:0000313" key="13">
    <source>
        <dbReference type="EMBL" id="KAG2377786.1"/>
    </source>
</evidence>
<reference evidence="13 14" key="1">
    <citation type="journal article" date="2018" name="BMC Genomics">
        <title>The genome of Naegleria lovaniensis, the basis for a comparative approach to unravel pathogenicity factors of the human pathogenic amoeba N. fowleri.</title>
        <authorList>
            <person name="Liechti N."/>
            <person name="Schurch N."/>
            <person name="Bruggmann R."/>
            <person name="Wittwer M."/>
        </authorList>
    </citation>
    <scope>NUCLEOTIDE SEQUENCE [LARGE SCALE GENOMIC DNA]</scope>
    <source>
        <strain evidence="13 14">ATCC 30569</strain>
    </source>
</reference>
<dbReference type="Gene3D" id="3.30.200.20">
    <property type="entry name" value="Phosphorylase Kinase, domain 1"/>
    <property type="match status" value="1"/>
</dbReference>